<proteinExistence type="predicted"/>
<name>G0IY29_CYCMS</name>
<dbReference type="KEGG" id="cmr:Cycma_0587"/>
<evidence type="ECO:0000313" key="2">
    <source>
        <dbReference type="Proteomes" id="UP000001635"/>
    </source>
</evidence>
<dbReference type="Proteomes" id="UP000001635">
    <property type="component" value="Chromosome"/>
</dbReference>
<gene>
    <name evidence="1" type="ordered locus">Cycma_0587</name>
</gene>
<organism evidence="1 2">
    <name type="scientific">Cyclobacterium marinum (strain ATCC 25205 / DSM 745 / LMG 13164 / NCIMB 1802)</name>
    <name type="common">Flectobacillus marinus</name>
    <dbReference type="NCBI Taxonomy" id="880070"/>
    <lineage>
        <taxon>Bacteria</taxon>
        <taxon>Pseudomonadati</taxon>
        <taxon>Bacteroidota</taxon>
        <taxon>Cytophagia</taxon>
        <taxon>Cytophagales</taxon>
        <taxon>Cyclobacteriaceae</taxon>
        <taxon>Cyclobacterium</taxon>
    </lineage>
</organism>
<accession>G0IY29</accession>
<dbReference type="AlphaFoldDB" id="G0IY29"/>
<dbReference type="OrthoDB" id="9765957at2"/>
<reference evidence="2" key="1">
    <citation type="submission" date="2011-07" db="EMBL/GenBank/DDBJ databases">
        <title>The complete genome of Cyclobacterium marinum DSM 745.</title>
        <authorList>
            <person name="Lucas S."/>
            <person name="Han J."/>
            <person name="Lapidus A."/>
            <person name="Bruce D."/>
            <person name="Goodwin L."/>
            <person name="Pitluck S."/>
            <person name="Peters L."/>
            <person name="Kyrpides N."/>
            <person name="Mavromatis K."/>
            <person name="Ivanova N."/>
            <person name="Ovchinnikova G."/>
            <person name="Chertkov O."/>
            <person name="Detter J.C."/>
            <person name="Tapia R."/>
            <person name="Han C."/>
            <person name="Land M."/>
            <person name="Hauser L."/>
            <person name="Markowitz V."/>
            <person name="Cheng J.-F."/>
            <person name="Hugenholtz P."/>
            <person name="Woyke T."/>
            <person name="Wu D."/>
            <person name="Tindall B."/>
            <person name="Schuetze A."/>
            <person name="Brambilla E."/>
            <person name="Klenk H.-P."/>
            <person name="Eisen J.A."/>
        </authorList>
    </citation>
    <scope>NUCLEOTIDE SEQUENCE [LARGE SCALE GENOMIC DNA]</scope>
    <source>
        <strain evidence="2">ATCC 25205 / DSM 745 / LMG 13164 / NCIMB 1802</strain>
    </source>
</reference>
<evidence type="ECO:0000313" key="1">
    <source>
        <dbReference type="EMBL" id="AEL24362.1"/>
    </source>
</evidence>
<dbReference type="Gene3D" id="2.60.120.200">
    <property type="match status" value="1"/>
</dbReference>
<dbReference type="RefSeq" id="WP_014018660.1">
    <property type="nucleotide sequence ID" value="NC_015914.1"/>
</dbReference>
<dbReference type="EMBL" id="CP002955">
    <property type="protein sequence ID" value="AEL24362.1"/>
    <property type="molecule type" value="Genomic_DNA"/>
</dbReference>
<protein>
    <submittedName>
        <fullName evidence="1">Uncharacterized protein</fullName>
    </submittedName>
</protein>
<dbReference type="HOGENOM" id="CLU_1010908_0_0_10"/>
<keyword evidence="2" id="KW-1185">Reference proteome</keyword>
<sequence length="275" mass="30898">MIRTVNQFFGSINSGDNLLFENASIIMSPYLINDAYTGYCWKVRRESDSALLEVGFDLSGKVNESILTSFLGSGIGRLNTYYNQAGNNNAVAPALFREPLIWDNGFIPGLEGHPSIDFEGGAQKRLMFDSMIETITANGSLFMAVIDRIDESIIQQVLSNQSINHQFRLTTENQMDLGGTEAPFNVFNTPSPKKIIGFDINTITEESFIFDEYVNSSPTSFSVSTLPSWKLNQLGARANTGELYRGRMHEVFFFPDRKLTNKRNIVRNRKAIYNP</sequence>
<dbReference type="STRING" id="880070.Cycma_0587"/>